<keyword evidence="3" id="KW-1185">Reference proteome</keyword>
<evidence type="ECO:0008006" key="4">
    <source>
        <dbReference type="Google" id="ProtNLM"/>
    </source>
</evidence>
<dbReference type="SUPFAM" id="SSF50998">
    <property type="entry name" value="Quinoprotein alcohol dehydrogenase-like"/>
    <property type="match status" value="1"/>
</dbReference>
<sequence length="328" mass="36351">MTSTSTLAKLLPFAAFMLTAACHAADTPPAMPGKGLAQHDFLYAGEARTRDVYIVRGGKVDWDFHDTSVDGEISDALMASNGNIVMTHQHGVKVVDQNRKTLWAYTAEEKHEIHTAQFIGNDRVIFIQSGTRPRIMVANIKANKIEREIAIPAGNLNNTHGQLRHARLTSNGTYLVAQMDMKRAVEFDSNGKEVWSLPFPGIWSAKRLDNGNTLITGKTGVFEYNSKAEVVWSLTPEDLAAYQYTSFQIAQRLPNGNTLLNHWVNQWSAAGANIDPATAPAQLLEVTPDKKVVWALHQWKDPNLGPSTTVQLLDRAEKAEQVYFGDIR</sequence>
<evidence type="ECO:0000313" key="3">
    <source>
        <dbReference type="Proteomes" id="UP000650424"/>
    </source>
</evidence>
<feature type="chain" id="PRO_5046345567" description="Arylsulfotransferase ASST" evidence="1">
    <location>
        <begin position="25"/>
        <end position="328"/>
    </location>
</feature>
<evidence type="ECO:0000313" key="2">
    <source>
        <dbReference type="EMBL" id="MBC3917955.1"/>
    </source>
</evidence>
<protein>
    <recommendedName>
        <fullName evidence="4">Arylsulfotransferase ASST</fullName>
    </recommendedName>
</protein>
<dbReference type="Proteomes" id="UP000650424">
    <property type="component" value="Unassembled WGS sequence"/>
</dbReference>
<accession>A0ABR6ZR17</accession>
<feature type="signal peptide" evidence="1">
    <location>
        <begin position="1"/>
        <end position="24"/>
    </location>
</feature>
<proteinExistence type="predicted"/>
<gene>
    <name evidence="2" type="ORF">H8L32_10755</name>
</gene>
<keyword evidence="1" id="KW-0732">Signal</keyword>
<dbReference type="EMBL" id="JACOGF010000004">
    <property type="protein sequence ID" value="MBC3917955.1"/>
    <property type="molecule type" value="Genomic_DNA"/>
</dbReference>
<comment type="caution">
    <text evidence="2">The sequence shown here is derived from an EMBL/GenBank/DDBJ whole genome shotgun (WGS) entry which is preliminary data.</text>
</comment>
<dbReference type="InterPro" id="IPR011047">
    <property type="entry name" value="Quinoprotein_ADH-like_sf"/>
</dbReference>
<evidence type="ECO:0000256" key="1">
    <source>
        <dbReference type="SAM" id="SignalP"/>
    </source>
</evidence>
<name>A0ABR6ZR17_9BURK</name>
<reference evidence="2 3" key="1">
    <citation type="submission" date="2020-08" db="EMBL/GenBank/DDBJ databases">
        <title>Novel species isolated from subtropical streams in China.</title>
        <authorList>
            <person name="Lu H."/>
        </authorList>
    </citation>
    <scope>NUCLEOTIDE SEQUENCE [LARGE SCALE GENOMIC DNA]</scope>
    <source>
        <strain evidence="2 3">CY18W</strain>
    </source>
</reference>
<organism evidence="2 3">
    <name type="scientific">Undibacterium hunanense</name>
    <dbReference type="NCBI Taxonomy" id="2762292"/>
    <lineage>
        <taxon>Bacteria</taxon>
        <taxon>Pseudomonadati</taxon>
        <taxon>Pseudomonadota</taxon>
        <taxon>Betaproteobacteria</taxon>
        <taxon>Burkholderiales</taxon>
        <taxon>Oxalobacteraceae</taxon>
        <taxon>Undibacterium</taxon>
    </lineage>
</organism>
<dbReference type="RefSeq" id="WP_186947181.1">
    <property type="nucleotide sequence ID" value="NZ_JACOGF010000004.1"/>
</dbReference>